<evidence type="ECO:0000313" key="1">
    <source>
        <dbReference type="EMBL" id="TQB67527.1"/>
    </source>
</evidence>
<sequence length="89" mass="10087">MKNAYLLRQIACESDGKSDYSSITDDGYLVSNEETGTILWQHVKFYIVHNPVRGPHHILAPREAPYLLKSSRDSTCALEAEEVRGDHEL</sequence>
<gene>
    <name evidence="1" type="ORF">MPDQ_005345</name>
</gene>
<protein>
    <submittedName>
        <fullName evidence="1">Uncharacterized protein</fullName>
    </submittedName>
</protein>
<keyword evidence="2" id="KW-1185">Reference proteome</keyword>
<dbReference type="AlphaFoldDB" id="A0A507QKP9"/>
<accession>A0A507QKP9</accession>
<dbReference type="STRING" id="5098.A0A507QKP9"/>
<dbReference type="Proteomes" id="UP000319663">
    <property type="component" value="Unassembled WGS sequence"/>
</dbReference>
<reference evidence="1 2" key="1">
    <citation type="submission" date="2019-06" db="EMBL/GenBank/DDBJ databases">
        <title>Wine fermentation using esterase from Monascus purpureus.</title>
        <authorList>
            <person name="Geng C."/>
            <person name="Zhang Y."/>
        </authorList>
    </citation>
    <scope>NUCLEOTIDE SEQUENCE [LARGE SCALE GENOMIC DNA]</scope>
    <source>
        <strain evidence="1">HQ1</strain>
    </source>
</reference>
<proteinExistence type="predicted"/>
<comment type="caution">
    <text evidence="1">The sequence shown here is derived from an EMBL/GenBank/DDBJ whole genome shotgun (WGS) entry which is preliminary data.</text>
</comment>
<name>A0A507QKP9_MONPU</name>
<organism evidence="1 2">
    <name type="scientific">Monascus purpureus</name>
    <name type="common">Red mold</name>
    <name type="synonym">Monascus anka</name>
    <dbReference type="NCBI Taxonomy" id="5098"/>
    <lineage>
        <taxon>Eukaryota</taxon>
        <taxon>Fungi</taxon>
        <taxon>Dikarya</taxon>
        <taxon>Ascomycota</taxon>
        <taxon>Pezizomycotina</taxon>
        <taxon>Eurotiomycetes</taxon>
        <taxon>Eurotiomycetidae</taxon>
        <taxon>Eurotiales</taxon>
        <taxon>Aspergillaceae</taxon>
        <taxon>Monascus</taxon>
    </lineage>
</organism>
<dbReference type="EMBL" id="VIFY01000374">
    <property type="protein sequence ID" value="TQB67527.1"/>
    <property type="molecule type" value="Genomic_DNA"/>
</dbReference>
<evidence type="ECO:0000313" key="2">
    <source>
        <dbReference type="Proteomes" id="UP000319663"/>
    </source>
</evidence>